<dbReference type="SUPFAM" id="SSF49879">
    <property type="entry name" value="SMAD/FHA domain"/>
    <property type="match status" value="1"/>
</dbReference>
<protein>
    <submittedName>
        <fullName evidence="2">Type VI secretion system protein ImpI</fullName>
    </submittedName>
</protein>
<gene>
    <name evidence="2" type="ORF">SAMN05216586_102177</name>
</gene>
<dbReference type="Proteomes" id="UP000243518">
    <property type="component" value="Unassembled WGS sequence"/>
</dbReference>
<dbReference type="AlphaFoldDB" id="A0AAQ1JP86"/>
<keyword evidence="3" id="KW-1185">Reference proteome</keyword>
<dbReference type="PROSITE" id="PS50006">
    <property type="entry name" value="FHA_DOMAIN"/>
    <property type="match status" value="1"/>
</dbReference>
<dbReference type="InterPro" id="IPR000253">
    <property type="entry name" value="FHA_dom"/>
</dbReference>
<proteinExistence type="predicted"/>
<evidence type="ECO:0000259" key="1">
    <source>
        <dbReference type="PROSITE" id="PS50006"/>
    </source>
</evidence>
<feature type="domain" description="FHA" evidence="1">
    <location>
        <begin position="28"/>
        <end position="70"/>
    </location>
</feature>
<name>A0AAQ1JP86_9GAMM</name>
<organism evidence="2 3">
    <name type="scientific">Halopseudomonas aestusnigri</name>
    <dbReference type="NCBI Taxonomy" id="857252"/>
    <lineage>
        <taxon>Bacteria</taxon>
        <taxon>Pseudomonadati</taxon>
        <taxon>Pseudomonadota</taxon>
        <taxon>Gammaproteobacteria</taxon>
        <taxon>Pseudomonadales</taxon>
        <taxon>Pseudomonadaceae</taxon>
        <taxon>Halopseudomonas</taxon>
    </lineage>
</organism>
<dbReference type="InterPro" id="IPR008984">
    <property type="entry name" value="SMAD_FHA_dom_sf"/>
</dbReference>
<accession>A0AAQ1JP86</accession>
<sequence length="361" mass="40658">MELTLDVIHPPRREDEPARCRTFRAAGGIIGRASHCDWVLDDPSRILSGQHAEIRFDQQRYQLVDLSSNGITRKHDSQKLPHGTPVDIEHGHIYRMGELEVRARLQAVPVTPQGLIPDDAFLELGGSDADYHTDDLLDALLPANEPKPNIVAPAHLATEDDHHRIESEHVRLPRRAILSDYRPPEDDTLAEQICQRLGLDLNNRDNLAEQALQAASLLRVLLGELQLSLRAAQQLDETLGLRDHPHPGLQHDTPQALLEHLLQHEPDATGLLRSGCHRLRAQILAMQQANRHCTERLTQLLAPHHLVGSMGPLRSDGARWRALCEVYARRPEQLQQLLSDAFNRTYQDQARLLGAFHQHLG</sequence>
<dbReference type="EMBL" id="FNVE01000002">
    <property type="protein sequence ID" value="SEF87836.1"/>
    <property type="molecule type" value="Genomic_DNA"/>
</dbReference>
<dbReference type="Gene3D" id="2.60.200.20">
    <property type="match status" value="1"/>
</dbReference>
<comment type="caution">
    <text evidence="2">The sequence shown here is derived from an EMBL/GenBank/DDBJ whole genome shotgun (WGS) entry which is preliminary data.</text>
</comment>
<dbReference type="CDD" id="cd00060">
    <property type="entry name" value="FHA"/>
    <property type="match status" value="1"/>
</dbReference>
<evidence type="ECO:0000313" key="2">
    <source>
        <dbReference type="EMBL" id="SEF87836.1"/>
    </source>
</evidence>
<dbReference type="RefSeq" id="WP_088274098.1">
    <property type="nucleotide sequence ID" value="NZ_FNVE01000002.1"/>
</dbReference>
<evidence type="ECO:0000313" key="3">
    <source>
        <dbReference type="Proteomes" id="UP000243518"/>
    </source>
</evidence>
<dbReference type="Pfam" id="PF00498">
    <property type="entry name" value="FHA"/>
    <property type="match status" value="1"/>
</dbReference>
<reference evidence="2 3" key="1">
    <citation type="submission" date="2016-10" db="EMBL/GenBank/DDBJ databases">
        <authorList>
            <person name="Varghese N."/>
            <person name="Submissions S."/>
        </authorList>
    </citation>
    <scope>NUCLEOTIDE SEQUENCE [LARGE SCALE GENOMIC DNA]</scope>
    <source>
        <strain evidence="2 3">CECT 8317</strain>
    </source>
</reference>